<evidence type="ECO:0000259" key="7">
    <source>
        <dbReference type="Pfam" id="PF17851"/>
    </source>
</evidence>
<dbReference type="Proteomes" id="UP000191518">
    <property type="component" value="Unassembled WGS sequence"/>
</dbReference>
<accession>A0A1V6RMA0</accession>
<evidence type="ECO:0000256" key="2">
    <source>
        <dbReference type="ARBA" id="ARBA00022729"/>
    </source>
</evidence>
<keyword evidence="3 5" id="KW-0378">Hydrolase</keyword>
<dbReference type="EMBL" id="MDYP01000039">
    <property type="protein sequence ID" value="OQE02678.1"/>
    <property type="molecule type" value="Genomic_DNA"/>
</dbReference>
<dbReference type="AlphaFoldDB" id="A0A1V6RMA0"/>
<dbReference type="InterPro" id="IPR006710">
    <property type="entry name" value="Glyco_hydro_43"/>
</dbReference>
<feature type="signal peptide" evidence="6">
    <location>
        <begin position="1"/>
        <end position="20"/>
    </location>
</feature>
<dbReference type="Pfam" id="PF17851">
    <property type="entry name" value="GH43_C2"/>
    <property type="match status" value="1"/>
</dbReference>
<dbReference type="PANTHER" id="PTHR42812">
    <property type="entry name" value="BETA-XYLOSIDASE"/>
    <property type="match status" value="1"/>
</dbReference>
<name>A0A1V6RMA0_9EURO</name>
<keyword evidence="2 6" id="KW-0732">Signal</keyword>
<gene>
    <name evidence="8" type="ORF">PENVUL_c039G00736</name>
</gene>
<organism evidence="8 9">
    <name type="scientific">Penicillium vulpinum</name>
    <dbReference type="NCBI Taxonomy" id="29845"/>
    <lineage>
        <taxon>Eukaryota</taxon>
        <taxon>Fungi</taxon>
        <taxon>Dikarya</taxon>
        <taxon>Ascomycota</taxon>
        <taxon>Pezizomycotina</taxon>
        <taxon>Eurotiomycetes</taxon>
        <taxon>Eurotiomycetidae</taxon>
        <taxon>Eurotiales</taxon>
        <taxon>Aspergillaceae</taxon>
        <taxon>Penicillium</taxon>
    </lineage>
</organism>
<dbReference type="STRING" id="29845.A0A1V6RMA0"/>
<proteinExistence type="inferred from homology"/>
<dbReference type="CDD" id="cd09001">
    <property type="entry name" value="GH43_FsAxh1-like"/>
    <property type="match status" value="1"/>
</dbReference>
<evidence type="ECO:0000313" key="9">
    <source>
        <dbReference type="Proteomes" id="UP000191518"/>
    </source>
</evidence>
<dbReference type="InterPro" id="IPR013320">
    <property type="entry name" value="ConA-like_dom_sf"/>
</dbReference>
<reference evidence="9" key="1">
    <citation type="journal article" date="2017" name="Nat. Microbiol.">
        <title>Global analysis of biosynthetic gene clusters reveals vast potential of secondary metabolite production in Penicillium species.</title>
        <authorList>
            <person name="Nielsen J.C."/>
            <person name="Grijseels S."/>
            <person name="Prigent S."/>
            <person name="Ji B."/>
            <person name="Dainat J."/>
            <person name="Nielsen K.F."/>
            <person name="Frisvad J.C."/>
            <person name="Workman M."/>
            <person name="Nielsen J."/>
        </authorList>
    </citation>
    <scope>NUCLEOTIDE SEQUENCE [LARGE SCALE GENOMIC DNA]</scope>
    <source>
        <strain evidence="9">IBT 29486</strain>
    </source>
</reference>
<dbReference type="SUPFAM" id="SSF49899">
    <property type="entry name" value="Concanavalin A-like lectins/glucanases"/>
    <property type="match status" value="1"/>
</dbReference>
<feature type="domain" description="Beta-xylosidase C-terminal Concanavalin A-like" evidence="7">
    <location>
        <begin position="316"/>
        <end position="515"/>
    </location>
</feature>
<feature type="chain" id="PRO_5012257948" description="Beta-xylosidase C-terminal Concanavalin A-like domain-containing protein" evidence="6">
    <location>
        <begin position="21"/>
        <end position="518"/>
    </location>
</feature>
<dbReference type="GO" id="GO:0005975">
    <property type="term" value="P:carbohydrate metabolic process"/>
    <property type="evidence" value="ECO:0007669"/>
    <property type="project" value="InterPro"/>
</dbReference>
<evidence type="ECO:0000256" key="4">
    <source>
        <dbReference type="ARBA" id="ARBA00023295"/>
    </source>
</evidence>
<evidence type="ECO:0000256" key="5">
    <source>
        <dbReference type="RuleBase" id="RU361187"/>
    </source>
</evidence>
<dbReference type="InterPro" id="IPR023296">
    <property type="entry name" value="Glyco_hydro_beta-prop_sf"/>
</dbReference>
<protein>
    <recommendedName>
        <fullName evidence="7">Beta-xylosidase C-terminal Concanavalin A-like domain-containing protein</fullName>
    </recommendedName>
</protein>
<dbReference type="InterPro" id="IPR051795">
    <property type="entry name" value="Glycosyl_Hydrlase_43"/>
</dbReference>
<comment type="similarity">
    <text evidence="1 5">Belongs to the glycosyl hydrolase 43 family.</text>
</comment>
<evidence type="ECO:0000313" key="8">
    <source>
        <dbReference type="EMBL" id="OQE02678.1"/>
    </source>
</evidence>
<comment type="caution">
    <text evidence="8">The sequence shown here is derived from an EMBL/GenBank/DDBJ whole genome shotgun (WGS) entry which is preliminary data.</text>
</comment>
<dbReference type="OrthoDB" id="2139957at2759"/>
<evidence type="ECO:0000256" key="6">
    <source>
        <dbReference type="SAM" id="SignalP"/>
    </source>
</evidence>
<keyword evidence="9" id="KW-1185">Reference proteome</keyword>
<dbReference type="Pfam" id="PF04616">
    <property type="entry name" value="Glyco_hydro_43"/>
    <property type="match status" value="1"/>
</dbReference>
<evidence type="ECO:0000256" key="1">
    <source>
        <dbReference type="ARBA" id="ARBA00009865"/>
    </source>
</evidence>
<evidence type="ECO:0000256" key="3">
    <source>
        <dbReference type="ARBA" id="ARBA00022801"/>
    </source>
</evidence>
<dbReference type="Gene3D" id="2.115.10.20">
    <property type="entry name" value="Glycosyl hydrolase domain, family 43"/>
    <property type="match status" value="1"/>
</dbReference>
<dbReference type="InterPro" id="IPR041542">
    <property type="entry name" value="GH43_C2"/>
</dbReference>
<dbReference type="PANTHER" id="PTHR42812:SF15">
    <property type="entry name" value="HYDROLASE, PUTATIVE (AFU_ORTHOLOGUE AFUA_2G00930)-RELATED"/>
    <property type="match status" value="1"/>
</dbReference>
<dbReference type="SUPFAM" id="SSF75005">
    <property type="entry name" value="Arabinanase/levansucrase/invertase"/>
    <property type="match status" value="1"/>
</dbReference>
<dbReference type="Gene3D" id="2.60.120.200">
    <property type="match status" value="1"/>
</dbReference>
<sequence length="518" mass="56547">MLSPLIIGIAALAGIGFCDTTLTQQPILWEDLADLDVFRVNDTFYYSASTMHYSPGAPILSSKDLVNWEYIGHSVPSLDWGSKYSLEDGGSAYVKGVFASTLRVRPSDGRWFWVGCVEYSKTYIYTAPSAKGPWTQLVEFSDKCYYDCGLLFDDDGTPYVAFGGTNIEVAQLSTDLKSQVSSEVVHTYDVYAEGSRLYKVDETYYILNVDPSTAIEYVLKSSSIWGPYESAILANAPSCPSEVGGRAHQGGIVDDPNGNWYYMAFCDSYPGGRVPVLAPIEFPSSGFPRLPDLNSWPKSVTVPLATVPQKSLSYTDSFSGTSLSPQWEWNHNPNTNAYSVNNKLILHTATVTNDLYHAQNTLTHRALGPSSAATIKLDISDMHSGDRAGLAIFRDLSAWVGIINNGDNKVVGVWTDLKMTIADGSWSTVDVGSLEASENIGSSGSIYLRAHGNFSPTSDLAVQFSYSTNGHSFTNIGSVFTMGTKWEFFMGHRYGIFNFATKSLGGKVTVSSFTMEAV</sequence>
<keyword evidence="4 5" id="KW-0326">Glycosidase</keyword>
<dbReference type="GO" id="GO:0004553">
    <property type="term" value="F:hydrolase activity, hydrolyzing O-glycosyl compounds"/>
    <property type="evidence" value="ECO:0007669"/>
    <property type="project" value="InterPro"/>
</dbReference>